<dbReference type="Pfam" id="PF13174">
    <property type="entry name" value="TPR_6"/>
    <property type="match status" value="1"/>
</dbReference>
<dbReference type="InterPro" id="IPR011990">
    <property type="entry name" value="TPR-like_helical_dom_sf"/>
</dbReference>
<keyword evidence="2" id="KW-0732">Signal</keyword>
<gene>
    <name evidence="3" type="ORF">DFP95_11832</name>
</gene>
<evidence type="ECO:0000313" key="4">
    <source>
        <dbReference type="Proteomes" id="UP000256869"/>
    </source>
</evidence>
<evidence type="ECO:0000256" key="2">
    <source>
        <dbReference type="SAM" id="SignalP"/>
    </source>
</evidence>
<keyword evidence="1" id="KW-1133">Transmembrane helix</keyword>
<feature type="transmembrane region" description="Helical" evidence="1">
    <location>
        <begin position="358"/>
        <end position="381"/>
    </location>
</feature>
<feature type="chain" id="PRO_5017645369" evidence="2">
    <location>
        <begin position="30"/>
        <end position="383"/>
    </location>
</feature>
<feature type="transmembrane region" description="Helical" evidence="1">
    <location>
        <begin position="293"/>
        <end position="311"/>
    </location>
</feature>
<keyword evidence="1" id="KW-0472">Membrane</keyword>
<feature type="signal peptide" evidence="2">
    <location>
        <begin position="1"/>
        <end position="29"/>
    </location>
</feature>
<dbReference type="AlphaFoldDB" id="A0A3D9I0L3"/>
<reference evidence="3 4" key="1">
    <citation type="submission" date="2018-07" db="EMBL/GenBank/DDBJ databases">
        <title>Genomic Encyclopedia of Type Strains, Phase III (KMG-III): the genomes of soil and plant-associated and newly described type strains.</title>
        <authorList>
            <person name="Whitman W."/>
        </authorList>
    </citation>
    <scope>NUCLEOTIDE SEQUENCE [LARGE SCALE GENOMIC DNA]</scope>
    <source>
        <strain evidence="3 4">CECT 8236</strain>
    </source>
</reference>
<dbReference type="OrthoDB" id="2541477at2"/>
<evidence type="ECO:0000256" key="1">
    <source>
        <dbReference type="SAM" id="Phobius"/>
    </source>
</evidence>
<name>A0A3D9I0L3_9BACL</name>
<keyword evidence="1" id="KW-0812">Transmembrane</keyword>
<organism evidence="3 4">
    <name type="scientific">Cohnella lupini</name>
    <dbReference type="NCBI Taxonomy" id="1294267"/>
    <lineage>
        <taxon>Bacteria</taxon>
        <taxon>Bacillati</taxon>
        <taxon>Bacillota</taxon>
        <taxon>Bacilli</taxon>
        <taxon>Bacillales</taxon>
        <taxon>Paenibacillaceae</taxon>
        <taxon>Cohnella</taxon>
    </lineage>
</organism>
<dbReference type="SUPFAM" id="SSF48452">
    <property type="entry name" value="TPR-like"/>
    <property type="match status" value="1"/>
</dbReference>
<accession>A0A3D9I0L3</accession>
<feature type="transmembrane region" description="Helical" evidence="1">
    <location>
        <begin position="323"/>
        <end position="346"/>
    </location>
</feature>
<dbReference type="RefSeq" id="WP_115994871.1">
    <property type="nucleotide sequence ID" value="NZ_QRDY01000018.1"/>
</dbReference>
<comment type="caution">
    <text evidence="3">The sequence shown here is derived from an EMBL/GenBank/DDBJ whole genome shotgun (WGS) entry which is preliminary data.</text>
</comment>
<dbReference type="InterPro" id="IPR019734">
    <property type="entry name" value="TPR_rpt"/>
</dbReference>
<dbReference type="Proteomes" id="UP000256869">
    <property type="component" value="Unassembled WGS sequence"/>
</dbReference>
<dbReference type="Gene3D" id="1.25.40.10">
    <property type="entry name" value="Tetratricopeptide repeat domain"/>
    <property type="match status" value="1"/>
</dbReference>
<proteinExistence type="predicted"/>
<feature type="transmembrane region" description="Helical" evidence="1">
    <location>
        <begin position="261"/>
        <end position="281"/>
    </location>
</feature>
<keyword evidence="4" id="KW-1185">Reference proteome</keyword>
<sequence>MKKNHSAPLFVSIAIAFLLLFVSSNSCMAQDDPRDLEQDYIKRASDLLVDKNYEQAARVLEELLAKQPDLNNETIYKQLTYIYDDYLFNFEEALSLYEKYLVRFPKGKFVDSFRERVAYLKDRRSEWQALRDFRKIMLEVDKDRILESLKEVEVILTTNENALIAPEMHRYLANSYFETKQYQKARKHMEEYVKSFDKTGISNADKALTLDLYSDILIRVHRFDMALKAQDQIKRLGNQEENGPIETKKISIKEQRTMWNGFRLSFFYFIAVMILLIPIKFWRHFAWHEFKQLVKPILLLALLLLGPVLFLNRIGGQEIKLTFFLYLWGLSVLSLVIIKLLAPLSLRVGRTAYISISLIHMAAASFMTYYLTVYTPMLIFFQR</sequence>
<protein>
    <submittedName>
        <fullName evidence="3">Outer membrane protein assembly factor BamD (BamD/ComL family)</fullName>
    </submittedName>
</protein>
<evidence type="ECO:0000313" key="3">
    <source>
        <dbReference type="EMBL" id="RED55297.1"/>
    </source>
</evidence>
<dbReference type="EMBL" id="QRDY01000018">
    <property type="protein sequence ID" value="RED55297.1"/>
    <property type="molecule type" value="Genomic_DNA"/>
</dbReference>